<dbReference type="STRING" id="365044.Pnap_2352"/>
<reference evidence="4" key="1">
    <citation type="journal article" date="2009" name="Environ. Microbiol.">
        <title>The genome of Polaromonas naphthalenivorans strain CJ2, isolated from coal tar-contaminated sediment, reveals physiological and metabolic versatility and evolution through extensive horizontal gene transfer.</title>
        <authorList>
            <person name="Yagi J.M."/>
            <person name="Sims D."/>
            <person name="Brettin T."/>
            <person name="Bruce D."/>
            <person name="Madsen E.L."/>
        </authorList>
    </citation>
    <scope>NUCLEOTIDE SEQUENCE [LARGE SCALE GENOMIC DNA]</scope>
    <source>
        <strain evidence="4">CJ2</strain>
    </source>
</reference>
<proteinExistence type="predicted"/>
<dbReference type="AlphaFoldDB" id="A1VPT1"/>
<dbReference type="Pfam" id="PF09723">
    <property type="entry name" value="Zn_ribbon_8"/>
    <property type="match status" value="1"/>
</dbReference>
<dbReference type="InterPro" id="IPR013429">
    <property type="entry name" value="Regulatory_FmdB_Zinc_ribbon"/>
</dbReference>
<feature type="compositionally biased region" description="Basic and acidic residues" evidence="1">
    <location>
        <begin position="64"/>
        <end position="75"/>
    </location>
</feature>
<dbReference type="EMBL" id="CP000529">
    <property type="protein sequence ID" value="ABM37659.1"/>
    <property type="molecule type" value="Genomic_DNA"/>
</dbReference>
<protein>
    <submittedName>
        <fullName evidence="3">Putative regulatory protein, FmdB family</fullName>
    </submittedName>
</protein>
<dbReference type="SMART" id="SM00834">
    <property type="entry name" value="CxxC_CXXC_SSSS"/>
    <property type="match status" value="1"/>
</dbReference>
<sequence>MPIYDYNCQGCGHPFEVLVRAGSTPACPQCGSTALEKQVSRLAPAGKIEAIRMAHRRVAAAQGHLDHYSPSDKAKLLKGKKNI</sequence>
<dbReference type="KEGG" id="pna:Pnap_2352"/>
<name>A1VPT1_POLNA</name>
<gene>
    <name evidence="3" type="ordered locus">Pnap_2352</name>
</gene>
<evidence type="ECO:0000313" key="4">
    <source>
        <dbReference type="Proteomes" id="UP000000644"/>
    </source>
</evidence>
<feature type="domain" description="Putative regulatory protein FmdB zinc ribbon" evidence="2">
    <location>
        <begin position="1"/>
        <end position="40"/>
    </location>
</feature>
<evidence type="ECO:0000259" key="2">
    <source>
        <dbReference type="SMART" id="SM00834"/>
    </source>
</evidence>
<dbReference type="OrthoDB" id="9813321at2"/>
<organism evidence="3 4">
    <name type="scientific">Polaromonas naphthalenivorans (strain CJ2)</name>
    <dbReference type="NCBI Taxonomy" id="365044"/>
    <lineage>
        <taxon>Bacteria</taxon>
        <taxon>Pseudomonadati</taxon>
        <taxon>Pseudomonadota</taxon>
        <taxon>Betaproteobacteria</taxon>
        <taxon>Burkholderiales</taxon>
        <taxon>Comamonadaceae</taxon>
        <taxon>Polaromonas</taxon>
    </lineage>
</organism>
<dbReference type="Proteomes" id="UP000000644">
    <property type="component" value="Chromosome"/>
</dbReference>
<dbReference type="eggNOG" id="COG2331">
    <property type="taxonomic scope" value="Bacteria"/>
</dbReference>
<feature type="region of interest" description="Disordered" evidence="1">
    <location>
        <begin position="62"/>
        <end position="83"/>
    </location>
</feature>
<dbReference type="RefSeq" id="WP_011801737.1">
    <property type="nucleotide sequence ID" value="NC_008781.1"/>
</dbReference>
<evidence type="ECO:0000313" key="3">
    <source>
        <dbReference type="EMBL" id="ABM37659.1"/>
    </source>
</evidence>
<keyword evidence="4" id="KW-1185">Reference proteome</keyword>
<dbReference type="NCBIfam" id="TIGR02605">
    <property type="entry name" value="CxxC_CxxC_SSSS"/>
    <property type="match status" value="1"/>
</dbReference>
<dbReference type="HOGENOM" id="CLU_184429_0_0_4"/>
<evidence type="ECO:0000256" key="1">
    <source>
        <dbReference type="SAM" id="MobiDB-lite"/>
    </source>
</evidence>
<accession>A1VPT1</accession>